<feature type="non-terminal residue" evidence="3">
    <location>
        <position position="1"/>
    </location>
</feature>
<sequence>DGNTETDSSRILTENFQLSYFNPVKSAHSKSYNMNMLLARPIYVAMGISLAILLFGLIFLSFALLFYRRNKLVHISNCRTVCSYSCHNRNSITSPISERVICKSATGISENTERLKNWNQPVSVFPNQHSTDEPLLLNGISSIESMNPSTDYRSSTLIKTGSNWVKPTGYTTSAEKKENVYKENLFTYYCNHCICCYSNNNNNNVKNDLNDFSHSTNKDFKSFINLSQFNKRIITMDNTENNNNNNTINDHHLHPVLCETSEFSLNTDNQKQEPSSISTPLFSIHSTSTHQLQDFIEYKKINTNNHSYYNNHKSLVINNQDTFTWIQNQQSHNQNSMKCQQYNYCHQKLQKNINLIQMNKQRQIYSMLNDFNENCSDSINLYDIDNNNNNSNYEHIRTMPKQKFIDMESRKSNTIQINSNIDSVSPILHNDIRRNTNCSNSNSDHLENESINQQSILPIQFNDLLFPHLPPPPSYPPPPLHQQQETQQRIIEILNPHNSTNTTTTTNNNNTNNNSDNKVLNHKNTLFVDLHRFDILLQRQRGTGKTSSGGEDNKTIESEQSDINQIWKMSGSNENNSELNTVIIDHRIIPLNNNDNNNQFSKYSTDLNNLTEHRILETDLIGLATFRKADEKNVDLVTPYAQFDLSPDSSMCITAE</sequence>
<reference evidence="3 4" key="1">
    <citation type="submission" date="2018-11" db="EMBL/GenBank/DDBJ databases">
        <authorList>
            <consortium name="Pathogen Informatics"/>
        </authorList>
    </citation>
    <scope>NUCLEOTIDE SEQUENCE [LARGE SCALE GENOMIC DNA]</scope>
    <source>
        <strain evidence="3 4">Zambia</strain>
    </source>
</reference>
<dbReference type="EMBL" id="UZAI01017771">
    <property type="protein sequence ID" value="VDP29323.1"/>
    <property type="molecule type" value="Genomic_DNA"/>
</dbReference>
<feature type="region of interest" description="Disordered" evidence="1">
    <location>
        <begin position="496"/>
        <end position="519"/>
    </location>
</feature>
<evidence type="ECO:0000313" key="4">
    <source>
        <dbReference type="Proteomes" id="UP000277204"/>
    </source>
</evidence>
<keyword evidence="2" id="KW-0472">Membrane</keyword>
<evidence type="ECO:0000313" key="3">
    <source>
        <dbReference type="EMBL" id="VDP29323.1"/>
    </source>
</evidence>
<proteinExistence type="predicted"/>
<keyword evidence="4" id="KW-1185">Reference proteome</keyword>
<gene>
    <name evidence="3" type="ORF">SMRZ_LOCUS18826</name>
</gene>
<protein>
    <submittedName>
        <fullName evidence="3">Uncharacterized protein</fullName>
    </submittedName>
</protein>
<accession>A0A183MS01</accession>
<feature type="transmembrane region" description="Helical" evidence="2">
    <location>
        <begin position="42"/>
        <end position="67"/>
    </location>
</feature>
<evidence type="ECO:0000256" key="1">
    <source>
        <dbReference type="SAM" id="MobiDB-lite"/>
    </source>
</evidence>
<evidence type="ECO:0000256" key="2">
    <source>
        <dbReference type="SAM" id="Phobius"/>
    </source>
</evidence>
<dbReference type="Proteomes" id="UP000277204">
    <property type="component" value="Unassembled WGS sequence"/>
</dbReference>
<keyword evidence="2" id="KW-1133">Transmembrane helix</keyword>
<feature type="compositionally biased region" description="Low complexity" evidence="1">
    <location>
        <begin position="496"/>
        <end position="515"/>
    </location>
</feature>
<name>A0A183MS01_9TREM</name>
<organism evidence="3 4">
    <name type="scientific">Schistosoma margrebowiei</name>
    <dbReference type="NCBI Taxonomy" id="48269"/>
    <lineage>
        <taxon>Eukaryota</taxon>
        <taxon>Metazoa</taxon>
        <taxon>Spiralia</taxon>
        <taxon>Lophotrochozoa</taxon>
        <taxon>Platyhelminthes</taxon>
        <taxon>Trematoda</taxon>
        <taxon>Digenea</taxon>
        <taxon>Strigeidida</taxon>
        <taxon>Schistosomatoidea</taxon>
        <taxon>Schistosomatidae</taxon>
        <taxon>Schistosoma</taxon>
    </lineage>
</organism>
<keyword evidence="2" id="KW-0812">Transmembrane</keyword>
<dbReference type="AlphaFoldDB" id="A0A183MS01"/>